<name>A0A914V538_9BILA</name>
<evidence type="ECO:0000313" key="1">
    <source>
        <dbReference type="Proteomes" id="UP000887566"/>
    </source>
</evidence>
<dbReference type="AlphaFoldDB" id="A0A914V538"/>
<sequence length="136" mass="15176">MCLTDIPNFDSFANTKKKASEMSLQPRSIARIQQDELTCFQRYVENLGQPYSNAVYATGLQQLKACAGNGCAEEPNKSWFYVTPEGYKFPANVYNASFWQPNASQDIYGKLNTGVITDTGFNSADGSATYQFICEY</sequence>
<evidence type="ECO:0000313" key="2">
    <source>
        <dbReference type="WBParaSite" id="PSAMB.scaffold15298size1621.g36454.t1"/>
    </source>
</evidence>
<keyword evidence="1" id="KW-1185">Reference proteome</keyword>
<organism evidence="1 2">
    <name type="scientific">Plectus sambesii</name>
    <dbReference type="NCBI Taxonomy" id="2011161"/>
    <lineage>
        <taxon>Eukaryota</taxon>
        <taxon>Metazoa</taxon>
        <taxon>Ecdysozoa</taxon>
        <taxon>Nematoda</taxon>
        <taxon>Chromadorea</taxon>
        <taxon>Plectida</taxon>
        <taxon>Plectina</taxon>
        <taxon>Plectoidea</taxon>
        <taxon>Plectidae</taxon>
        <taxon>Plectus</taxon>
    </lineage>
</organism>
<dbReference type="WBParaSite" id="PSAMB.scaffold15298size1621.g36454.t1">
    <property type="protein sequence ID" value="PSAMB.scaffold15298size1621.g36454.t1"/>
    <property type="gene ID" value="PSAMB.scaffold15298size1621.g36454"/>
</dbReference>
<reference evidence="2" key="1">
    <citation type="submission" date="2022-11" db="UniProtKB">
        <authorList>
            <consortium name="WormBaseParasite"/>
        </authorList>
    </citation>
    <scope>IDENTIFICATION</scope>
</reference>
<dbReference type="Proteomes" id="UP000887566">
    <property type="component" value="Unplaced"/>
</dbReference>
<proteinExistence type="predicted"/>
<accession>A0A914V538</accession>
<protein>
    <submittedName>
        <fullName evidence="2">Uncharacterized protein</fullName>
    </submittedName>
</protein>